<proteinExistence type="predicted"/>
<comment type="caution">
    <text evidence="2">The sequence shown here is derived from an EMBL/GenBank/DDBJ whole genome shotgun (WGS) entry which is preliminary data.</text>
</comment>
<sequence length="307" mass="33052">MPIQAEPAWWAHVCRGARTARPGAYLSAEVICILRSCTPSRPLWDDLTHPARAFRRPQTSYARHLLLSPACSHPRNSEEIDTAWDALDTSPSSTPTSSGSETLSSPSSVLGHLRGVRHDEYRLGTGSTNNARVISSRTTAARRGATTCTRGPPLAIFLEFSAPSAIPQLRWSCPLSKSEAQSTPSRLARTRPAPHARPGIPHHEQGHDLECGSIVPRALALRFPVHPSAVPPGPPPLLTAPLFPARIDRTGSPGFPHRLSRGHFALEPRGAGVVRRVSALLLTGRVAGREARGGPAEAFSNRAREEA</sequence>
<dbReference type="EMBL" id="JARJLG010000114">
    <property type="protein sequence ID" value="KAJ7743053.1"/>
    <property type="molecule type" value="Genomic_DNA"/>
</dbReference>
<accession>A0AAD7N3L7</accession>
<keyword evidence="3" id="KW-1185">Reference proteome</keyword>
<organism evidence="2 3">
    <name type="scientific">Mycena maculata</name>
    <dbReference type="NCBI Taxonomy" id="230809"/>
    <lineage>
        <taxon>Eukaryota</taxon>
        <taxon>Fungi</taxon>
        <taxon>Dikarya</taxon>
        <taxon>Basidiomycota</taxon>
        <taxon>Agaricomycotina</taxon>
        <taxon>Agaricomycetes</taxon>
        <taxon>Agaricomycetidae</taxon>
        <taxon>Agaricales</taxon>
        <taxon>Marasmiineae</taxon>
        <taxon>Mycenaceae</taxon>
        <taxon>Mycena</taxon>
    </lineage>
</organism>
<feature type="region of interest" description="Disordered" evidence="1">
    <location>
        <begin position="181"/>
        <end position="205"/>
    </location>
</feature>
<dbReference type="Proteomes" id="UP001215280">
    <property type="component" value="Unassembled WGS sequence"/>
</dbReference>
<evidence type="ECO:0000256" key="1">
    <source>
        <dbReference type="SAM" id="MobiDB-lite"/>
    </source>
</evidence>
<evidence type="ECO:0000313" key="2">
    <source>
        <dbReference type="EMBL" id="KAJ7743053.1"/>
    </source>
</evidence>
<feature type="compositionally biased region" description="Low complexity" evidence="1">
    <location>
        <begin position="89"/>
        <end position="108"/>
    </location>
</feature>
<name>A0AAD7N3L7_9AGAR</name>
<reference evidence="2" key="1">
    <citation type="submission" date="2023-03" db="EMBL/GenBank/DDBJ databases">
        <title>Massive genome expansion in bonnet fungi (Mycena s.s.) driven by repeated elements and novel gene families across ecological guilds.</title>
        <authorList>
            <consortium name="Lawrence Berkeley National Laboratory"/>
            <person name="Harder C.B."/>
            <person name="Miyauchi S."/>
            <person name="Viragh M."/>
            <person name="Kuo A."/>
            <person name="Thoen E."/>
            <person name="Andreopoulos B."/>
            <person name="Lu D."/>
            <person name="Skrede I."/>
            <person name="Drula E."/>
            <person name="Henrissat B."/>
            <person name="Morin E."/>
            <person name="Kohler A."/>
            <person name="Barry K."/>
            <person name="LaButti K."/>
            <person name="Morin E."/>
            <person name="Salamov A."/>
            <person name="Lipzen A."/>
            <person name="Mereny Z."/>
            <person name="Hegedus B."/>
            <person name="Baldrian P."/>
            <person name="Stursova M."/>
            <person name="Weitz H."/>
            <person name="Taylor A."/>
            <person name="Grigoriev I.V."/>
            <person name="Nagy L.G."/>
            <person name="Martin F."/>
            <person name="Kauserud H."/>
        </authorList>
    </citation>
    <scope>NUCLEOTIDE SEQUENCE</scope>
    <source>
        <strain evidence="2">CBHHK188m</strain>
    </source>
</reference>
<gene>
    <name evidence="2" type="ORF">DFH07DRAFT_964299</name>
</gene>
<protein>
    <submittedName>
        <fullName evidence="2">Uncharacterized protein</fullName>
    </submittedName>
</protein>
<dbReference type="AlphaFoldDB" id="A0AAD7N3L7"/>
<feature type="region of interest" description="Disordered" evidence="1">
    <location>
        <begin position="86"/>
        <end position="109"/>
    </location>
</feature>
<evidence type="ECO:0000313" key="3">
    <source>
        <dbReference type="Proteomes" id="UP001215280"/>
    </source>
</evidence>